<dbReference type="Pfam" id="PF02321">
    <property type="entry name" value="OEP"/>
    <property type="match status" value="2"/>
</dbReference>
<keyword evidence="3" id="KW-0813">Transport</keyword>
<comment type="caution">
    <text evidence="10">The sequence shown here is derived from an EMBL/GenBank/DDBJ whole genome shotgun (WGS) entry which is preliminary data.</text>
</comment>
<dbReference type="InterPro" id="IPR051906">
    <property type="entry name" value="TolC-like"/>
</dbReference>
<dbReference type="GO" id="GO:0015562">
    <property type="term" value="F:efflux transmembrane transporter activity"/>
    <property type="evidence" value="ECO:0007669"/>
    <property type="project" value="InterPro"/>
</dbReference>
<evidence type="ECO:0000256" key="1">
    <source>
        <dbReference type="ARBA" id="ARBA00004442"/>
    </source>
</evidence>
<evidence type="ECO:0000313" key="10">
    <source>
        <dbReference type="EMBL" id="TDQ40002.1"/>
    </source>
</evidence>
<dbReference type="Gene3D" id="1.20.1600.10">
    <property type="entry name" value="Outer membrane efflux proteins (OEP)"/>
    <property type="match status" value="1"/>
</dbReference>
<keyword evidence="4" id="KW-1134">Transmembrane beta strand</keyword>
<keyword evidence="5" id="KW-0812">Transmembrane</keyword>
<dbReference type="PANTHER" id="PTHR30026:SF20">
    <property type="entry name" value="OUTER MEMBRANE PROTEIN TOLC"/>
    <property type="match status" value="1"/>
</dbReference>
<proteinExistence type="inferred from homology"/>
<dbReference type="AlphaFoldDB" id="A0A4R6U3K9"/>
<dbReference type="RefSeq" id="WP_166627811.1">
    <property type="nucleotide sequence ID" value="NZ_LNJZ01000007.1"/>
</dbReference>
<keyword evidence="9" id="KW-0732">Signal</keyword>
<feature type="chain" id="PRO_5020832758" evidence="9">
    <location>
        <begin position="25"/>
        <end position="460"/>
    </location>
</feature>
<name>A0A4R6U3K9_9GAMM</name>
<feature type="signal peptide" evidence="9">
    <location>
        <begin position="1"/>
        <end position="24"/>
    </location>
</feature>
<evidence type="ECO:0000256" key="6">
    <source>
        <dbReference type="ARBA" id="ARBA00023136"/>
    </source>
</evidence>
<feature type="compositionally biased region" description="Polar residues" evidence="8">
    <location>
        <begin position="80"/>
        <end position="93"/>
    </location>
</feature>
<organism evidence="10 11">
    <name type="scientific">Thiopseudomonas denitrificans</name>
    <dbReference type="NCBI Taxonomy" id="1501432"/>
    <lineage>
        <taxon>Bacteria</taxon>
        <taxon>Pseudomonadati</taxon>
        <taxon>Pseudomonadota</taxon>
        <taxon>Gammaproteobacteria</taxon>
        <taxon>Pseudomonadales</taxon>
        <taxon>Pseudomonadaceae</taxon>
        <taxon>Thiopseudomonas</taxon>
    </lineage>
</organism>
<keyword evidence="6" id="KW-0472">Membrane</keyword>
<dbReference type="GO" id="GO:0009279">
    <property type="term" value="C:cell outer membrane"/>
    <property type="evidence" value="ECO:0007669"/>
    <property type="project" value="UniProtKB-SubCell"/>
</dbReference>
<evidence type="ECO:0000256" key="9">
    <source>
        <dbReference type="SAM" id="SignalP"/>
    </source>
</evidence>
<reference evidence="10 11" key="1">
    <citation type="submission" date="2019-03" db="EMBL/GenBank/DDBJ databases">
        <title>Genomic Encyclopedia of Type Strains, Phase IV (KMG-IV): sequencing the most valuable type-strain genomes for metagenomic binning, comparative biology and taxonomic classification.</title>
        <authorList>
            <person name="Goeker M."/>
        </authorList>
    </citation>
    <scope>NUCLEOTIDE SEQUENCE [LARGE SCALE GENOMIC DNA]</scope>
    <source>
        <strain evidence="10 11">DSM 28679</strain>
    </source>
</reference>
<evidence type="ECO:0000256" key="8">
    <source>
        <dbReference type="SAM" id="MobiDB-lite"/>
    </source>
</evidence>
<evidence type="ECO:0000256" key="3">
    <source>
        <dbReference type="ARBA" id="ARBA00022448"/>
    </source>
</evidence>
<comment type="similarity">
    <text evidence="2">Belongs to the outer membrane factor (OMF) (TC 1.B.17) family.</text>
</comment>
<dbReference type="Proteomes" id="UP000294575">
    <property type="component" value="Unassembled WGS sequence"/>
</dbReference>
<dbReference type="PANTHER" id="PTHR30026">
    <property type="entry name" value="OUTER MEMBRANE PROTEIN TOLC"/>
    <property type="match status" value="1"/>
</dbReference>
<dbReference type="GO" id="GO:0015288">
    <property type="term" value="F:porin activity"/>
    <property type="evidence" value="ECO:0007669"/>
    <property type="project" value="TreeGrafter"/>
</dbReference>
<sequence>MSFFKHSLTALTLSIGMTAGMLQAQPLDLLQTWQLATEHDPEYRARKAQANAGATQDQQARSLWLPTLGASATAGRGGHKSSSQGANFKTPNMGSEDRVEFNNSITGGDLRAYEIGLKQPILSRERLAQSRQLRMGSELAELEWQHAQQQLMLRAAERYFAVLVSRQAAQLLEQQYEQAVRAEQETRTRFELGDRPVTDTHEATAQARSLQAMLLNAQMQQQLAEAAYGDLTGQPAGQLLSLPLTAGMTAPELDSLAQWLSDAAQLNAAVQMQDKGADIALESIAQYSSWKSPTLDLVGRLAHEKLDGSGRYGSALNKADDWMLGVQINVPIFTGGYRSAKRREALHTHEQRIAEAEAMRQQVRQQTRSAWHAVQVSSQQVDALQQALEASRLRADSTRLGVELGDKTMLEKLDADNQHTRVQIDLLNAKVALIMHQLQLAALVGSLDRQHLQQANLYLQ</sequence>
<dbReference type="InterPro" id="IPR003423">
    <property type="entry name" value="OMP_efflux"/>
</dbReference>
<evidence type="ECO:0000256" key="4">
    <source>
        <dbReference type="ARBA" id="ARBA00022452"/>
    </source>
</evidence>
<dbReference type="EMBL" id="SNYK01000001">
    <property type="protein sequence ID" value="TDQ40002.1"/>
    <property type="molecule type" value="Genomic_DNA"/>
</dbReference>
<evidence type="ECO:0000256" key="2">
    <source>
        <dbReference type="ARBA" id="ARBA00007613"/>
    </source>
</evidence>
<keyword evidence="11" id="KW-1185">Reference proteome</keyword>
<feature type="region of interest" description="Disordered" evidence="8">
    <location>
        <begin position="72"/>
        <end position="98"/>
    </location>
</feature>
<accession>A0A4R6U3K9</accession>
<evidence type="ECO:0000313" key="11">
    <source>
        <dbReference type="Proteomes" id="UP000294575"/>
    </source>
</evidence>
<dbReference type="GO" id="GO:1990281">
    <property type="term" value="C:efflux pump complex"/>
    <property type="evidence" value="ECO:0007669"/>
    <property type="project" value="TreeGrafter"/>
</dbReference>
<protein>
    <submittedName>
        <fullName evidence="10">Outer membrane protein</fullName>
    </submittedName>
</protein>
<evidence type="ECO:0000256" key="7">
    <source>
        <dbReference type="ARBA" id="ARBA00023237"/>
    </source>
</evidence>
<comment type="subcellular location">
    <subcellularLocation>
        <location evidence="1">Cell outer membrane</location>
    </subcellularLocation>
</comment>
<gene>
    <name evidence="10" type="ORF">DFQ45_101134</name>
</gene>
<keyword evidence="7" id="KW-0998">Cell outer membrane</keyword>
<evidence type="ECO:0000256" key="5">
    <source>
        <dbReference type="ARBA" id="ARBA00022692"/>
    </source>
</evidence>
<dbReference type="SUPFAM" id="SSF56954">
    <property type="entry name" value="Outer membrane efflux proteins (OEP)"/>
    <property type="match status" value="1"/>
</dbReference>